<accession>A0ABS4T1Y6</accession>
<evidence type="ECO:0000256" key="1">
    <source>
        <dbReference type="SAM" id="Phobius"/>
    </source>
</evidence>
<keyword evidence="1" id="KW-0812">Transmembrane</keyword>
<dbReference type="RefSeq" id="WP_210048829.1">
    <property type="nucleotide sequence ID" value="NZ_JAGINX010000001.1"/>
</dbReference>
<feature type="transmembrane region" description="Helical" evidence="1">
    <location>
        <begin position="16"/>
        <end position="38"/>
    </location>
</feature>
<keyword evidence="4" id="KW-1185">Reference proteome</keyword>
<evidence type="ECO:0000259" key="2">
    <source>
        <dbReference type="Pfam" id="PF13400"/>
    </source>
</evidence>
<comment type="caution">
    <text evidence="3">The sequence shown here is derived from an EMBL/GenBank/DDBJ whole genome shotgun (WGS) entry which is preliminary data.</text>
</comment>
<name>A0ABS4T1Y6_9MICC</name>
<evidence type="ECO:0000313" key="3">
    <source>
        <dbReference type="EMBL" id="MBP2318465.1"/>
    </source>
</evidence>
<gene>
    <name evidence="3" type="ORF">JOF45_001484</name>
</gene>
<dbReference type="Proteomes" id="UP001519331">
    <property type="component" value="Unassembled WGS sequence"/>
</dbReference>
<reference evidence="3 4" key="1">
    <citation type="submission" date="2021-03" db="EMBL/GenBank/DDBJ databases">
        <title>Sequencing the genomes of 1000 actinobacteria strains.</title>
        <authorList>
            <person name="Klenk H.-P."/>
        </authorList>
    </citation>
    <scope>NUCLEOTIDE SEQUENCE [LARGE SCALE GENOMIC DNA]</scope>
    <source>
        <strain evidence="3 4">DSM 12544</strain>
    </source>
</reference>
<keyword evidence="1" id="KW-1133">Transmembrane helix</keyword>
<sequence length="143" mass="14453">MSAAELEQEERGQSSVLILGMLVILLLASAVVAGATAVNLEARKLLSAADGASSAAAQSATASGASPSLSERQVRAAAQDYLSSSGAHQRFTAVEITQASTADGGSTAEVELAAAVELPLVSWVLPAHVTVTAESHARVSLNR</sequence>
<feature type="domain" description="Putative Flp pilus-assembly TadG-like N-terminal" evidence="2">
    <location>
        <begin position="12"/>
        <end position="58"/>
    </location>
</feature>
<dbReference type="EMBL" id="JAGINX010000001">
    <property type="protein sequence ID" value="MBP2318465.1"/>
    <property type="molecule type" value="Genomic_DNA"/>
</dbReference>
<dbReference type="InterPro" id="IPR028087">
    <property type="entry name" value="Tad_N"/>
</dbReference>
<protein>
    <submittedName>
        <fullName evidence="3">Flp pilus assembly protein TadG</fullName>
    </submittedName>
</protein>
<keyword evidence="1" id="KW-0472">Membrane</keyword>
<organism evidence="3 4">
    <name type="scientific">Nesterenkonia lacusekhoensis</name>
    <dbReference type="NCBI Taxonomy" id="150832"/>
    <lineage>
        <taxon>Bacteria</taxon>
        <taxon>Bacillati</taxon>
        <taxon>Actinomycetota</taxon>
        <taxon>Actinomycetes</taxon>
        <taxon>Micrococcales</taxon>
        <taxon>Micrococcaceae</taxon>
        <taxon>Nesterenkonia</taxon>
    </lineage>
</organism>
<proteinExistence type="predicted"/>
<evidence type="ECO:0000313" key="4">
    <source>
        <dbReference type="Proteomes" id="UP001519331"/>
    </source>
</evidence>
<dbReference type="Pfam" id="PF13400">
    <property type="entry name" value="Tad"/>
    <property type="match status" value="1"/>
</dbReference>